<dbReference type="Proteomes" id="UP001314170">
    <property type="component" value="Unassembled WGS sequence"/>
</dbReference>
<organism evidence="2 3">
    <name type="scientific">Dovyalis caffra</name>
    <dbReference type="NCBI Taxonomy" id="77055"/>
    <lineage>
        <taxon>Eukaryota</taxon>
        <taxon>Viridiplantae</taxon>
        <taxon>Streptophyta</taxon>
        <taxon>Embryophyta</taxon>
        <taxon>Tracheophyta</taxon>
        <taxon>Spermatophyta</taxon>
        <taxon>Magnoliopsida</taxon>
        <taxon>eudicotyledons</taxon>
        <taxon>Gunneridae</taxon>
        <taxon>Pentapetalae</taxon>
        <taxon>rosids</taxon>
        <taxon>fabids</taxon>
        <taxon>Malpighiales</taxon>
        <taxon>Salicaceae</taxon>
        <taxon>Flacourtieae</taxon>
        <taxon>Dovyalis</taxon>
    </lineage>
</organism>
<proteinExistence type="predicted"/>
<feature type="compositionally biased region" description="Basic and acidic residues" evidence="1">
    <location>
        <begin position="167"/>
        <end position="197"/>
    </location>
</feature>
<protein>
    <submittedName>
        <fullName evidence="2">Uncharacterized protein</fullName>
    </submittedName>
</protein>
<reference evidence="2 3" key="1">
    <citation type="submission" date="2024-01" db="EMBL/GenBank/DDBJ databases">
        <authorList>
            <person name="Waweru B."/>
        </authorList>
    </citation>
    <scope>NUCLEOTIDE SEQUENCE [LARGE SCALE GENOMIC DNA]</scope>
</reference>
<evidence type="ECO:0000313" key="2">
    <source>
        <dbReference type="EMBL" id="CAK7335862.1"/>
    </source>
</evidence>
<accession>A0AAV1RKH0</accession>
<feature type="compositionally biased region" description="Basic and acidic residues" evidence="1">
    <location>
        <begin position="83"/>
        <end position="110"/>
    </location>
</feature>
<sequence>MLELYEQNRVPLSQGSEIEGSAGGGSGHRPPARTPAVSEDHVSKQTSSRAASEPLCQDDNVAPPRNSYNQNNDNGSGETDSVITDHKVEVETRDREPVSHKEIKREDPTKSRYGTEQGEEDQERTAGRNEGAEAGEWRDDAVSCKSTSIVGRKLDLREGPVGQSPKDAIKMIDKDKLKAALEKRKKSRGETTRKKDIMDEDDLIERELEDGVELAAEDEKIKRERRQSWSKTENLDFNKDHAEAGEGNHVIMKGQSSRGLEAEYAEEGEMLDDASPMLNSRKRKGSPAERQSEGKRRHDYNRDTIEDGHKMGKSGYADREHRRHPQENHL</sequence>
<dbReference type="AlphaFoldDB" id="A0AAV1RKH0"/>
<feature type="region of interest" description="Disordered" evidence="1">
    <location>
        <begin position="1"/>
        <end position="330"/>
    </location>
</feature>
<feature type="compositionally biased region" description="Basic and acidic residues" evidence="1">
    <location>
        <begin position="286"/>
        <end position="330"/>
    </location>
</feature>
<feature type="compositionally biased region" description="Acidic residues" evidence="1">
    <location>
        <begin position="198"/>
        <end position="216"/>
    </location>
</feature>
<dbReference type="EMBL" id="CAWUPB010000994">
    <property type="protein sequence ID" value="CAK7335862.1"/>
    <property type="molecule type" value="Genomic_DNA"/>
</dbReference>
<keyword evidence="3" id="KW-1185">Reference proteome</keyword>
<evidence type="ECO:0000313" key="3">
    <source>
        <dbReference type="Proteomes" id="UP001314170"/>
    </source>
</evidence>
<feature type="compositionally biased region" description="Basic and acidic residues" evidence="1">
    <location>
        <begin position="123"/>
        <end position="142"/>
    </location>
</feature>
<comment type="caution">
    <text evidence="2">The sequence shown here is derived from an EMBL/GenBank/DDBJ whole genome shotgun (WGS) entry which is preliminary data.</text>
</comment>
<feature type="compositionally biased region" description="Acidic residues" evidence="1">
    <location>
        <begin position="263"/>
        <end position="272"/>
    </location>
</feature>
<gene>
    <name evidence="2" type="ORF">DCAF_LOCUS10865</name>
</gene>
<feature type="compositionally biased region" description="Polar residues" evidence="1">
    <location>
        <begin position="66"/>
        <end position="82"/>
    </location>
</feature>
<evidence type="ECO:0000256" key="1">
    <source>
        <dbReference type="SAM" id="MobiDB-lite"/>
    </source>
</evidence>
<name>A0AAV1RKH0_9ROSI</name>
<feature type="compositionally biased region" description="Basic and acidic residues" evidence="1">
    <location>
        <begin position="233"/>
        <end position="246"/>
    </location>
</feature>